<dbReference type="EMBL" id="PYAX01000002">
    <property type="protein sequence ID" value="PSL57772.1"/>
    <property type="molecule type" value="Genomic_DNA"/>
</dbReference>
<dbReference type="InterPro" id="IPR014756">
    <property type="entry name" value="Ig_E-set"/>
</dbReference>
<evidence type="ECO:0000313" key="4">
    <source>
        <dbReference type="Proteomes" id="UP000241118"/>
    </source>
</evidence>
<keyword evidence="4" id="KW-1185">Reference proteome</keyword>
<comment type="caution">
    <text evidence="3">The sequence shown here is derived from an EMBL/GenBank/DDBJ whole genome shotgun (WGS) entry which is preliminary data.</text>
</comment>
<protein>
    <submittedName>
        <fullName evidence="3">Uncharacterized protein DUF4082</fullName>
    </submittedName>
</protein>
<gene>
    <name evidence="3" type="ORF">B0I31_102751</name>
</gene>
<proteinExistence type="predicted"/>
<name>A0A2P8IH38_SACCR</name>
<keyword evidence="1" id="KW-0732">Signal</keyword>
<evidence type="ECO:0000313" key="3">
    <source>
        <dbReference type="EMBL" id="PSL57772.1"/>
    </source>
</evidence>
<feature type="signal peptide" evidence="1">
    <location>
        <begin position="1"/>
        <end position="24"/>
    </location>
</feature>
<reference evidence="3 4" key="1">
    <citation type="submission" date="2018-03" db="EMBL/GenBank/DDBJ databases">
        <title>Genomic Encyclopedia of Type Strains, Phase III (KMG-III): the genomes of soil and plant-associated and newly described type strains.</title>
        <authorList>
            <person name="Whitman W."/>
        </authorList>
    </citation>
    <scope>NUCLEOTIDE SEQUENCE [LARGE SCALE GENOMIC DNA]</scope>
    <source>
        <strain evidence="3 4">CGMCC 4.7097</strain>
    </source>
</reference>
<evidence type="ECO:0000256" key="1">
    <source>
        <dbReference type="SAM" id="SignalP"/>
    </source>
</evidence>
<dbReference type="AlphaFoldDB" id="A0A2P8IH38"/>
<accession>A0A2P8IH38</accession>
<dbReference type="Pfam" id="PF13313">
    <property type="entry name" value="DUF4082"/>
    <property type="match status" value="1"/>
</dbReference>
<organism evidence="3 4">
    <name type="scientific">Saccharothrix carnea</name>
    <dbReference type="NCBI Taxonomy" id="1280637"/>
    <lineage>
        <taxon>Bacteria</taxon>
        <taxon>Bacillati</taxon>
        <taxon>Actinomycetota</taxon>
        <taxon>Actinomycetes</taxon>
        <taxon>Pseudonocardiales</taxon>
        <taxon>Pseudonocardiaceae</taxon>
        <taxon>Saccharothrix</taxon>
    </lineage>
</organism>
<evidence type="ECO:0000259" key="2">
    <source>
        <dbReference type="Pfam" id="PF13313"/>
    </source>
</evidence>
<dbReference type="Gene3D" id="2.60.40.650">
    <property type="match status" value="1"/>
</dbReference>
<dbReference type="SUPFAM" id="SSF81296">
    <property type="entry name" value="E set domains"/>
    <property type="match status" value="1"/>
</dbReference>
<sequence>MPRSTRLWVAIAAATLVLSGTAHAQDDRRVLIGTPTTRSAAEVGVPILVTGLSLAPTTVAITATELTFDGGTTWVTAEVLRDHDPSRVDWRYVFTPDRVGDVEVVGRVVTASGAGPIGAPVVIHVDGTAVTQQVDCATRCELGTYYKDVVDDPDREPVEVGTRFQVDRPGVLLGASLGRGAYRGPISLRLWSDTGVLLAEQPWDHPGLMAQIDFPTPVAVEPGRDYVISYYTPEGGYATSEDFFVGTLVRAPFIVPPSAGVYHYGVGGGFPTESWHDSTYWLLPEFRG</sequence>
<dbReference type="Proteomes" id="UP000241118">
    <property type="component" value="Unassembled WGS sequence"/>
</dbReference>
<feature type="domain" description="DUF4082" evidence="2">
    <location>
        <begin position="149"/>
        <end position="282"/>
    </location>
</feature>
<dbReference type="RefSeq" id="WP_181320048.1">
    <property type="nucleotide sequence ID" value="NZ_PYAX01000002.1"/>
</dbReference>
<dbReference type="InterPro" id="IPR025141">
    <property type="entry name" value="DUF4082"/>
</dbReference>
<feature type="chain" id="PRO_5015166086" evidence="1">
    <location>
        <begin position="25"/>
        <end position="288"/>
    </location>
</feature>